<sequence>MVSLEWDPNYVPSVKLGLHITQIVLSFILWCMAIAVFRGEDAKLVGNNGWTFGVCFLSIPAWIYLIMTPRWERTRKFAEPHAMLAVDGLFTVIWLSAFATQAAYNSSGDCGKACKLSGAVVALGVFVTLLFGGTTFLSGYTLQYYKFHGTLPGYDSRQIHDSNNIDPDKAAFSMAPHDEEAYERVNMDDHDAGPSGSTSYGGAGGYSDNTYGSANPYSADDYDEPNRYGTLPPRNNAMFDSDLEYSSGANPPPPRQSSPYGSGHDEPAQFPTANYDRTIR</sequence>
<dbReference type="EMBL" id="JAPDFR010000009">
    <property type="protein sequence ID" value="KAK0383511.1"/>
    <property type="molecule type" value="Genomic_DNA"/>
</dbReference>
<dbReference type="PANTHER" id="PTHR37451:SF3">
    <property type="entry name" value="MARVEL DOMAIN-CONTAINING PROTEIN"/>
    <property type="match status" value="1"/>
</dbReference>
<proteinExistence type="predicted"/>
<evidence type="ECO:0000256" key="4">
    <source>
        <dbReference type="ARBA" id="ARBA00023136"/>
    </source>
</evidence>
<dbReference type="Pfam" id="PF01284">
    <property type="entry name" value="MARVEL"/>
    <property type="match status" value="1"/>
</dbReference>
<feature type="transmembrane region" description="Helical" evidence="6">
    <location>
        <begin position="49"/>
        <end position="67"/>
    </location>
</feature>
<evidence type="ECO:0000256" key="3">
    <source>
        <dbReference type="ARBA" id="ARBA00022989"/>
    </source>
</evidence>
<feature type="transmembrane region" description="Helical" evidence="6">
    <location>
        <begin position="116"/>
        <end position="137"/>
    </location>
</feature>
<evidence type="ECO:0000256" key="2">
    <source>
        <dbReference type="ARBA" id="ARBA00022692"/>
    </source>
</evidence>
<dbReference type="AlphaFoldDB" id="A0AA39GAF5"/>
<keyword evidence="9" id="KW-1185">Reference proteome</keyword>
<name>A0AA39GAF5_SARSR</name>
<feature type="region of interest" description="Disordered" evidence="5">
    <location>
        <begin position="211"/>
        <end position="280"/>
    </location>
</feature>
<feature type="domain" description="MARVEL" evidence="7">
    <location>
        <begin position="14"/>
        <end position="137"/>
    </location>
</feature>
<dbReference type="InterPro" id="IPR008253">
    <property type="entry name" value="Marvel"/>
</dbReference>
<accession>A0AA39GAF5</accession>
<keyword evidence="3 6" id="KW-1133">Transmembrane helix</keyword>
<evidence type="ECO:0000313" key="8">
    <source>
        <dbReference type="EMBL" id="KAK0383511.1"/>
    </source>
</evidence>
<dbReference type="GO" id="GO:0016020">
    <property type="term" value="C:membrane"/>
    <property type="evidence" value="ECO:0007669"/>
    <property type="project" value="UniProtKB-SubCell"/>
</dbReference>
<organism evidence="8 9">
    <name type="scientific">Sarocladium strictum</name>
    <name type="common">Black bundle disease fungus</name>
    <name type="synonym">Acremonium strictum</name>
    <dbReference type="NCBI Taxonomy" id="5046"/>
    <lineage>
        <taxon>Eukaryota</taxon>
        <taxon>Fungi</taxon>
        <taxon>Dikarya</taxon>
        <taxon>Ascomycota</taxon>
        <taxon>Pezizomycotina</taxon>
        <taxon>Sordariomycetes</taxon>
        <taxon>Hypocreomycetidae</taxon>
        <taxon>Hypocreales</taxon>
        <taxon>Sarocladiaceae</taxon>
        <taxon>Sarocladium</taxon>
    </lineage>
</organism>
<comment type="subcellular location">
    <subcellularLocation>
        <location evidence="1">Membrane</location>
        <topology evidence="1">Multi-pass membrane protein</topology>
    </subcellularLocation>
</comment>
<evidence type="ECO:0000256" key="5">
    <source>
        <dbReference type="SAM" id="MobiDB-lite"/>
    </source>
</evidence>
<evidence type="ECO:0000313" key="9">
    <source>
        <dbReference type="Proteomes" id="UP001175261"/>
    </source>
</evidence>
<protein>
    <recommendedName>
        <fullName evidence="7">MARVEL domain-containing protein</fullName>
    </recommendedName>
</protein>
<evidence type="ECO:0000259" key="7">
    <source>
        <dbReference type="Pfam" id="PF01284"/>
    </source>
</evidence>
<dbReference type="PANTHER" id="PTHR37451">
    <property type="entry name" value="MARVEL DOMAIN"/>
    <property type="match status" value="1"/>
</dbReference>
<keyword evidence="2 6" id="KW-0812">Transmembrane</keyword>
<evidence type="ECO:0000256" key="6">
    <source>
        <dbReference type="SAM" id="Phobius"/>
    </source>
</evidence>
<keyword evidence="4 6" id="KW-0472">Membrane</keyword>
<feature type="transmembrane region" description="Helical" evidence="6">
    <location>
        <begin position="82"/>
        <end position="104"/>
    </location>
</feature>
<comment type="caution">
    <text evidence="8">The sequence shown here is derived from an EMBL/GenBank/DDBJ whole genome shotgun (WGS) entry which is preliminary data.</text>
</comment>
<evidence type="ECO:0000256" key="1">
    <source>
        <dbReference type="ARBA" id="ARBA00004141"/>
    </source>
</evidence>
<feature type="transmembrane region" description="Helical" evidence="6">
    <location>
        <begin position="16"/>
        <end position="37"/>
    </location>
</feature>
<gene>
    <name evidence="8" type="ORF">NLU13_9422</name>
</gene>
<dbReference type="Proteomes" id="UP001175261">
    <property type="component" value="Unassembled WGS sequence"/>
</dbReference>
<reference evidence="8" key="1">
    <citation type="submission" date="2022-10" db="EMBL/GenBank/DDBJ databases">
        <title>Determination and structural analysis of whole genome sequence of Sarocladium strictum F4-1.</title>
        <authorList>
            <person name="Hu L."/>
            <person name="Jiang Y."/>
        </authorList>
    </citation>
    <scope>NUCLEOTIDE SEQUENCE</scope>
    <source>
        <strain evidence="8">F4-1</strain>
    </source>
</reference>